<dbReference type="EC" id="3.1.26.5" evidence="6 7"/>
<dbReference type="Gene3D" id="3.30.230.10">
    <property type="match status" value="1"/>
</dbReference>
<dbReference type="EMBL" id="LBUZ01000021">
    <property type="protein sequence ID" value="KKQ74937.1"/>
    <property type="molecule type" value="Genomic_DNA"/>
</dbReference>
<keyword evidence="1 6" id="KW-0819">tRNA processing</keyword>
<comment type="catalytic activity">
    <reaction evidence="6">
        <text>Endonucleolytic cleavage of RNA, removing 5'-extranucleotides from tRNA precursor.</text>
        <dbReference type="EC" id="3.1.26.5"/>
    </reaction>
</comment>
<evidence type="ECO:0000256" key="6">
    <source>
        <dbReference type="HAMAP-Rule" id="MF_00227"/>
    </source>
</evidence>
<keyword evidence="2 6" id="KW-0540">Nuclease</keyword>
<evidence type="ECO:0000313" key="9">
    <source>
        <dbReference type="Proteomes" id="UP000034181"/>
    </source>
</evidence>
<evidence type="ECO:0000256" key="4">
    <source>
        <dbReference type="ARBA" id="ARBA00022801"/>
    </source>
</evidence>
<evidence type="ECO:0000256" key="5">
    <source>
        <dbReference type="ARBA" id="ARBA00022884"/>
    </source>
</evidence>
<sequence length="113" mass="12986">MLEAKFRLTSKNDFDTVKKRGKVFQSENFSLGYYRRRDKGPSRFGFIVTMAVAREAVMRTKAKRGMREGVRHNITQVKRGYDCVLVAKPTIARRYTADVLKEVKDALVAVNLL</sequence>
<comment type="subunit">
    <text evidence="6">Consists of a catalytic RNA component (M1 or rnpB) and a protein subunit.</text>
</comment>
<proteinExistence type="inferred from homology"/>
<dbReference type="GO" id="GO:0000049">
    <property type="term" value="F:tRNA binding"/>
    <property type="evidence" value="ECO:0007669"/>
    <property type="project" value="UniProtKB-UniRule"/>
</dbReference>
<dbReference type="GO" id="GO:0001682">
    <property type="term" value="P:tRNA 5'-leader removal"/>
    <property type="evidence" value="ECO:0007669"/>
    <property type="project" value="UniProtKB-UniRule"/>
</dbReference>
<comment type="caution">
    <text evidence="8">The sequence shown here is derived from an EMBL/GenBank/DDBJ whole genome shotgun (WGS) entry which is preliminary data.</text>
</comment>
<dbReference type="GO" id="GO:0030677">
    <property type="term" value="C:ribonuclease P complex"/>
    <property type="evidence" value="ECO:0007669"/>
    <property type="project" value="TreeGrafter"/>
</dbReference>
<comment type="function">
    <text evidence="6">RNaseP catalyzes the removal of the 5'-leader sequence from pre-tRNA to produce the mature 5'-terminus. It can also cleave other RNA substrates such as 4.5S RNA. The protein component plays an auxiliary but essential role in vivo by binding to the 5'-leader sequence and broadening the substrate specificity of the ribozyme.</text>
</comment>
<dbReference type="InterPro" id="IPR020568">
    <property type="entry name" value="Ribosomal_Su5_D2-typ_SF"/>
</dbReference>
<dbReference type="PANTHER" id="PTHR33992">
    <property type="entry name" value="RIBONUCLEASE P PROTEIN COMPONENT"/>
    <property type="match status" value="1"/>
</dbReference>
<keyword evidence="5 6" id="KW-0694">RNA-binding</keyword>
<evidence type="ECO:0000256" key="1">
    <source>
        <dbReference type="ARBA" id="ARBA00022694"/>
    </source>
</evidence>
<evidence type="ECO:0000313" key="8">
    <source>
        <dbReference type="EMBL" id="KKQ74937.1"/>
    </source>
</evidence>
<reference evidence="8 9" key="1">
    <citation type="journal article" date="2015" name="Nature">
        <title>rRNA introns, odd ribosomes, and small enigmatic genomes across a large radiation of phyla.</title>
        <authorList>
            <person name="Brown C.T."/>
            <person name="Hug L.A."/>
            <person name="Thomas B.C."/>
            <person name="Sharon I."/>
            <person name="Castelle C.J."/>
            <person name="Singh A."/>
            <person name="Wilkins M.J."/>
            <person name="Williams K.H."/>
            <person name="Banfield J.F."/>
        </authorList>
    </citation>
    <scope>NUCLEOTIDE SEQUENCE [LARGE SCALE GENOMIC DNA]</scope>
</reference>
<dbReference type="SUPFAM" id="SSF54211">
    <property type="entry name" value="Ribosomal protein S5 domain 2-like"/>
    <property type="match status" value="1"/>
</dbReference>
<evidence type="ECO:0000256" key="3">
    <source>
        <dbReference type="ARBA" id="ARBA00022759"/>
    </source>
</evidence>
<dbReference type="InterPro" id="IPR000100">
    <property type="entry name" value="RNase_P"/>
</dbReference>
<dbReference type="AlphaFoldDB" id="A0A0G0K7W9"/>
<dbReference type="GO" id="GO:0042781">
    <property type="term" value="F:3'-tRNA processing endoribonuclease activity"/>
    <property type="evidence" value="ECO:0007669"/>
    <property type="project" value="TreeGrafter"/>
</dbReference>
<evidence type="ECO:0000256" key="2">
    <source>
        <dbReference type="ARBA" id="ARBA00022722"/>
    </source>
</evidence>
<gene>
    <name evidence="6" type="primary">rnpA</name>
    <name evidence="8" type="ORF">US96_C0021G0004</name>
</gene>
<dbReference type="HAMAP" id="MF_00227">
    <property type="entry name" value="RNase_P"/>
    <property type="match status" value="1"/>
</dbReference>
<keyword evidence="3 6" id="KW-0255">Endonuclease</keyword>
<dbReference type="NCBIfam" id="TIGR00188">
    <property type="entry name" value="rnpA"/>
    <property type="match status" value="1"/>
</dbReference>
<dbReference type="InterPro" id="IPR014721">
    <property type="entry name" value="Ribsml_uS5_D2-typ_fold_subgr"/>
</dbReference>
<dbReference type="Pfam" id="PF00825">
    <property type="entry name" value="Ribonuclease_P"/>
    <property type="match status" value="1"/>
</dbReference>
<accession>A0A0G0K7W9</accession>
<comment type="similarity">
    <text evidence="6">Belongs to the RnpA family.</text>
</comment>
<protein>
    <recommendedName>
        <fullName evidence="6 7">Ribonuclease P protein component</fullName>
        <shortName evidence="6">RNase P protein</shortName>
        <shortName evidence="6">RNaseP protein</shortName>
        <ecNumber evidence="6 7">3.1.26.5</ecNumber>
    </recommendedName>
    <alternativeName>
        <fullName evidence="6">Protein C5</fullName>
    </alternativeName>
</protein>
<dbReference type="GO" id="GO:0004526">
    <property type="term" value="F:ribonuclease P activity"/>
    <property type="evidence" value="ECO:0007669"/>
    <property type="project" value="UniProtKB-UniRule"/>
</dbReference>
<evidence type="ECO:0000256" key="7">
    <source>
        <dbReference type="NCBIfam" id="TIGR00188"/>
    </source>
</evidence>
<dbReference type="PANTHER" id="PTHR33992:SF1">
    <property type="entry name" value="RIBONUCLEASE P PROTEIN COMPONENT"/>
    <property type="match status" value="1"/>
</dbReference>
<name>A0A0G0K7W9_9BACT</name>
<organism evidence="8 9">
    <name type="scientific">Candidatus Woesebacteria bacterium GW2011_GWB1_38_5b</name>
    <dbReference type="NCBI Taxonomy" id="1618569"/>
    <lineage>
        <taxon>Bacteria</taxon>
        <taxon>Candidatus Woeseibacteriota</taxon>
    </lineage>
</organism>
<dbReference type="Proteomes" id="UP000034181">
    <property type="component" value="Unassembled WGS sequence"/>
</dbReference>
<keyword evidence="4 6" id="KW-0378">Hydrolase</keyword>